<keyword evidence="2" id="KW-1133">Transmembrane helix</keyword>
<dbReference type="eggNOG" id="arCOG13685">
    <property type="taxonomic scope" value="Archaea"/>
</dbReference>
<dbReference type="AlphaFoldDB" id="W0JR02"/>
<keyword evidence="2" id="KW-0472">Membrane</keyword>
<feature type="transmembrane region" description="Helical" evidence="2">
    <location>
        <begin position="222"/>
        <end position="244"/>
    </location>
</feature>
<dbReference type="GeneID" id="25145467"/>
<dbReference type="STRING" id="797299.HALLA_13590"/>
<dbReference type="KEGG" id="hlr:HALLA_13590"/>
<evidence type="ECO:0000313" key="3">
    <source>
        <dbReference type="EMBL" id="AHG01034.1"/>
    </source>
</evidence>
<dbReference type="OrthoDB" id="275810at2157"/>
<proteinExistence type="predicted"/>
<dbReference type="Proteomes" id="UP000019024">
    <property type="component" value="Chromosome"/>
</dbReference>
<reference evidence="3 4" key="1">
    <citation type="submission" date="2014-01" db="EMBL/GenBank/DDBJ databases">
        <authorList>
            <consortium name="DOE Joint Genome Institute"/>
            <person name="Anderson I."/>
            <person name="Huntemann M."/>
            <person name="Han J."/>
            <person name="Chen A."/>
            <person name="Kyrpides N."/>
            <person name="Mavromatis K."/>
            <person name="Markowitz V."/>
            <person name="Palaniappan K."/>
            <person name="Ivanova N."/>
            <person name="Schaumberg A."/>
            <person name="Pati A."/>
            <person name="Liolios K."/>
            <person name="Nordberg H.P."/>
            <person name="Cantor M.N."/>
            <person name="Hua S.X."/>
            <person name="Woyke T."/>
        </authorList>
    </citation>
    <scope>NUCLEOTIDE SEQUENCE [LARGE SCALE GENOMIC DNA]</scope>
    <source>
        <strain evidence="3 4">XH-48</strain>
    </source>
</reference>
<dbReference type="EMBL" id="CP007055">
    <property type="protein sequence ID" value="AHG01034.1"/>
    <property type="molecule type" value="Genomic_DNA"/>
</dbReference>
<keyword evidence="2" id="KW-0812">Transmembrane</keyword>
<sequence length="247" mass="26616">MRIRRAQTAISTVDTGGAPDPVGGREETVAGELRVEKSVNENRRGETVIESAPIGLLLWRIRSRSDPSDGWTTVETGLEAGEFSIDTGNETIRVDADWLVDQHGDTSLWSLSAADLKGYGVRESLLAKTGSLSEAVYLQNDRDTVSLTNTDILSAEVGDEIERTGQQYQLETWSLPDGASCTVHGELIVDRGDIRIRGSDDVPMTIGDDGPESLERTLRGELFTSGVYAAGSLLASLGFLYVSVAVL</sequence>
<organism evidence="3 4">
    <name type="scientific">Halostagnicola larsenii XH-48</name>
    <dbReference type="NCBI Taxonomy" id="797299"/>
    <lineage>
        <taxon>Archaea</taxon>
        <taxon>Methanobacteriati</taxon>
        <taxon>Methanobacteriota</taxon>
        <taxon>Stenosarchaea group</taxon>
        <taxon>Halobacteria</taxon>
        <taxon>Halobacteriales</taxon>
        <taxon>Natrialbaceae</taxon>
        <taxon>Halostagnicola</taxon>
    </lineage>
</organism>
<keyword evidence="4" id="KW-1185">Reference proteome</keyword>
<evidence type="ECO:0000256" key="1">
    <source>
        <dbReference type="SAM" id="MobiDB-lite"/>
    </source>
</evidence>
<name>W0JR02_9EURY</name>
<feature type="region of interest" description="Disordered" evidence="1">
    <location>
        <begin position="1"/>
        <end position="23"/>
    </location>
</feature>
<dbReference type="RefSeq" id="WP_049952905.1">
    <property type="nucleotide sequence ID" value="NZ_CP007055.1"/>
</dbReference>
<accession>W0JR02</accession>
<evidence type="ECO:0000313" key="4">
    <source>
        <dbReference type="Proteomes" id="UP000019024"/>
    </source>
</evidence>
<gene>
    <name evidence="3" type="ORF">HALLA_13590</name>
</gene>
<protein>
    <submittedName>
        <fullName evidence="3">Uncharacterized protein</fullName>
    </submittedName>
</protein>
<evidence type="ECO:0000256" key="2">
    <source>
        <dbReference type="SAM" id="Phobius"/>
    </source>
</evidence>
<dbReference type="HOGENOM" id="CLU_088833_0_0_2"/>